<sequence>MRRELSVLYSRFCKYHYIHLVSSFLKNHSSRSINCNQIDYGIVRCARACFLPSIRYY</sequence>
<protein>
    <submittedName>
        <fullName evidence="1">Uncharacterized protein</fullName>
    </submittedName>
</protein>
<reference evidence="1" key="1">
    <citation type="submission" date="2014-09" db="EMBL/GenBank/DDBJ databases">
        <authorList>
            <person name="Magalhaes I.L.F."/>
            <person name="Oliveira U."/>
            <person name="Santos F.R."/>
            <person name="Vidigal T.H.D.A."/>
            <person name="Brescovit A.D."/>
            <person name="Santos A.J."/>
        </authorList>
    </citation>
    <scope>NUCLEOTIDE SEQUENCE</scope>
    <source>
        <tissue evidence="1">Shoot tissue taken approximately 20 cm above the soil surface</tissue>
    </source>
</reference>
<reference evidence="1" key="2">
    <citation type="journal article" date="2015" name="Data Brief">
        <title>Shoot transcriptome of the giant reed, Arundo donax.</title>
        <authorList>
            <person name="Barrero R.A."/>
            <person name="Guerrero F.D."/>
            <person name="Moolhuijzen P."/>
            <person name="Goolsby J.A."/>
            <person name="Tidwell J."/>
            <person name="Bellgard S.E."/>
            <person name="Bellgard M.I."/>
        </authorList>
    </citation>
    <scope>NUCLEOTIDE SEQUENCE</scope>
    <source>
        <tissue evidence="1">Shoot tissue taken approximately 20 cm above the soil surface</tissue>
    </source>
</reference>
<accession>A0A0A9DT98</accession>
<dbReference type="EMBL" id="GBRH01209005">
    <property type="protein sequence ID" value="JAD88890.1"/>
    <property type="molecule type" value="Transcribed_RNA"/>
</dbReference>
<proteinExistence type="predicted"/>
<organism evidence="1">
    <name type="scientific">Arundo donax</name>
    <name type="common">Giant reed</name>
    <name type="synonym">Donax arundinaceus</name>
    <dbReference type="NCBI Taxonomy" id="35708"/>
    <lineage>
        <taxon>Eukaryota</taxon>
        <taxon>Viridiplantae</taxon>
        <taxon>Streptophyta</taxon>
        <taxon>Embryophyta</taxon>
        <taxon>Tracheophyta</taxon>
        <taxon>Spermatophyta</taxon>
        <taxon>Magnoliopsida</taxon>
        <taxon>Liliopsida</taxon>
        <taxon>Poales</taxon>
        <taxon>Poaceae</taxon>
        <taxon>PACMAD clade</taxon>
        <taxon>Arundinoideae</taxon>
        <taxon>Arundineae</taxon>
        <taxon>Arundo</taxon>
    </lineage>
</organism>
<evidence type="ECO:0000313" key="1">
    <source>
        <dbReference type="EMBL" id="JAD88890.1"/>
    </source>
</evidence>
<dbReference type="AlphaFoldDB" id="A0A0A9DT98"/>
<name>A0A0A9DT98_ARUDO</name>